<dbReference type="AlphaFoldDB" id="A0AAD5S0Q4"/>
<dbReference type="Proteomes" id="UP001212841">
    <property type="component" value="Unassembled WGS sequence"/>
</dbReference>
<proteinExistence type="predicted"/>
<reference evidence="1" key="1">
    <citation type="submission" date="2020-05" db="EMBL/GenBank/DDBJ databases">
        <title>Phylogenomic resolution of chytrid fungi.</title>
        <authorList>
            <person name="Stajich J.E."/>
            <person name="Amses K."/>
            <person name="Simmons R."/>
            <person name="Seto K."/>
            <person name="Myers J."/>
            <person name="Bonds A."/>
            <person name="Quandt C.A."/>
            <person name="Barry K."/>
            <person name="Liu P."/>
            <person name="Grigoriev I."/>
            <person name="Longcore J.E."/>
            <person name="James T.Y."/>
        </authorList>
    </citation>
    <scope>NUCLEOTIDE SEQUENCE</scope>
    <source>
        <strain evidence="1">JEL0318</strain>
    </source>
</reference>
<sequence>MSSYSNEVRQMMDDGTIPRSPVNIAVKHEGGVYTYYSGKKSATAPNEDLMTTVDISSCYPTNMLELRSPIPVFTSGDNTEPATEMREEDGPCQYLVEVEAPEKVGASPFWLGNRAYDRDVVQRALDAGTEFKIVGKNRASQCIPKDFFNAAMEEMKRLLPPKEFKMVSNSTVGFFGIHRDTTGTKSYQTDDPSMMSYIYWSVLEHMQQTGQQGELWVENLPNGGYVVHTLREKNKVEDHRSIHSKIIQHTYIRLFDLFEGVRKVAPGVELVQVKTDSMTFEFPDQESKARADAYLATLTGLKRE</sequence>
<keyword evidence="2" id="KW-1185">Reference proteome</keyword>
<name>A0AAD5S0Q4_9FUNG</name>
<organism evidence="1 2">
    <name type="scientific">Rhizophlyctis rosea</name>
    <dbReference type="NCBI Taxonomy" id="64517"/>
    <lineage>
        <taxon>Eukaryota</taxon>
        <taxon>Fungi</taxon>
        <taxon>Fungi incertae sedis</taxon>
        <taxon>Chytridiomycota</taxon>
        <taxon>Chytridiomycota incertae sedis</taxon>
        <taxon>Chytridiomycetes</taxon>
        <taxon>Rhizophlyctidales</taxon>
        <taxon>Rhizophlyctidaceae</taxon>
        <taxon>Rhizophlyctis</taxon>
    </lineage>
</organism>
<comment type="caution">
    <text evidence="1">The sequence shown here is derived from an EMBL/GenBank/DDBJ whole genome shotgun (WGS) entry which is preliminary data.</text>
</comment>
<dbReference type="EMBL" id="JADGJD010003247">
    <property type="protein sequence ID" value="KAJ3024666.1"/>
    <property type="molecule type" value="Genomic_DNA"/>
</dbReference>
<accession>A0AAD5S0Q4</accession>
<feature type="non-terminal residue" evidence="1">
    <location>
        <position position="304"/>
    </location>
</feature>
<gene>
    <name evidence="1" type="ORF">HK097_006871</name>
</gene>
<protein>
    <submittedName>
        <fullName evidence="1">Uncharacterized protein</fullName>
    </submittedName>
</protein>
<evidence type="ECO:0000313" key="1">
    <source>
        <dbReference type="EMBL" id="KAJ3024666.1"/>
    </source>
</evidence>
<evidence type="ECO:0000313" key="2">
    <source>
        <dbReference type="Proteomes" id="UP001212841"/>
    </source>
</evidence>